<reference evidence="5" key="1">
    <citation type="submission" date="2016-06" db="UniProtKB">
        <authorList>
            <consortium name="WormBaseParasite"/>
        </authorList>
    </citation>
    <scope>IDENTIFICATION</scope>
</reference>
<dbReference type="Pfam" id="PF00567">
    <property type="entry name" value="TUDOR"/>
    <property type="match status" value="1"/>
</dbReference>
<protein>
    <submittedName>
        <fullName evidence="5">Tudor domain-containing protein</fullName>
    </submittedName>
</protein>
<dbReference type="EMBL" id="UYRT01002847">
    <property type="protein sequence ID" value="VDK31782.1"/>
    <property type="molecule type" value="Genomic_DNA"/>
</dbReference>
<evidence type="ECO:0000313" key="4">
    <source>
        <dbReference type="Proteomes" id="UP000271098"/>
    </source>
</evidence>
<reference evidence="3 4" key="2">
    <citation type="submission" date="2018-11" db="EMBL/GenBank/DDBJ databases">
        <authorList>
            <consortium name="Pathogen Informatics"/>
        </authorList>
    </citation>
    <scope>NUCLEOTIDE SEQUENCE [LARGE SCALE GENOMIC DNA]</scope>
</reference>
<dbReference type="Gene3D" id="2.30.30.140">
    <property type="match status" value="1"/>
</dbReference>
<gene>
    <name evidence="3" type="ORF">GPUH_LOCUS2052</name>
</gene>
<organism evidence="5">
    <name type="scientific">Gongylonema pulchrum</name>
    <dbReference type="NCBI Taxonomy" id="637853"/>
    <lineage>
        <taxon>Eukaryota</taxon>
        <taxon>Metazoa</taxon>
        <taxon>Ecdysozoa</taxon>
        <taxon>Nematoda</taxon>
        <taxon>Chromadorea</taxon>
        <taxon>Rhabditida</taxon>
        <taxon>Spirurina</taxon>
        <taxon>Spiruromorpha</taxon>
        <taxon>Spiruroidea</taxon>
        <taxon>Gongylonematidae</taxon>
        <taxon>Gongylonema</taxon>
    </lineage>
</organism>
<evidence type="ECO:0000259" key="2">
    <source>
        <dbReference type="Pfam" id="PF00567"/>
    </source>
</evidence>
<dbReference type="OrthoDB" id="5804267at2759"/>
<name>A0A183D011_9BILA</name>
<dbReference type="Proteomes" id="UP000271098">
    <property type="component" value="Unassembled WGS sequence"/>
</dbReference>
<dbReference type="AlphaFoldDB" id="A0A183D011"/>
<evidence type="ECO:0000313" key="3">
    <source>
        <dbReference type="EMBL" id="VDK31782.1"/>
    </source>
</evidence>
<feature type="region of interest" description="Disordered" evidence="1">
    <location>
        <begin position="1"/>
        <end position="22"/>
    </location>
</feature>
<feature type="domain" description="Tudor" evidence="2">
    <location>
        <begin position="101"/>
        <end position="206"/>
    </location>
</feature>
<sequence length="229" mass="26457">MGASDIRENSANAVSGGGNANHWEPEKKAVSVDFNALPPGGRTCADVEAGLVPAATGDDDNVYHHLMSYYLRKTSFLLLKRIKERAFKEYELHIYPREMRVRFVRLDSPTMDTFWVLDPNIFTHVEKMLHEDRQRYCTCPQLRVAAGQDLNRMTCMVRTSLDSGYRVMCRAEISKYTGSTSRFSVYLVDYGFYKWVKDTDVYDISSVSKVWHSIQFWKPQTSWYGKYGK</sequence>
<dbReference type="InterPro" id="IPR002999">
    <property type="entry name" value="Tudor"/>
</dbReference>
<accession>A0A183D011</accession>
<dbReference type="WBParaSite" id="GPUH_0000205701-mRNA-1">
    <property type="protein sequence ID" value="GPUH_0000205701-mRNA-1"/>
    <property type="gene ID" value="GPUH_0000205701"/>
</dbReference>
<dbReference type="CDD" id="cd20379">
    <property type="entry name" value="Tudor_dTUD-like"/>
    <property type="match status" value="1"/>
</dbReference>
<keyword evidence="4" id="KW-1185">Reference proteome</keyword>
<evidence type="ECO:0000256" key="1">
    <source>
        <dbReference type="SAM" id="MobiDB-lite"/>
    </source>
</evidence>
<dbReference type="SUPFAM" id="SSF63748">
    <property type="entry name" value="Tudor/PWWP/MBT"/>
    <property type="match status" value="1"/>
</dbReference>
<evidence type="ECO:0000313" key="5">
    <source>
        <dbReference type="WBParaSite" id="GPUH_0000205701-mRNA-1"/>
    </source>
</evidence>
<proteinExistence type="predicted"/>